<protein>
    <submittedName>
        <fullName evidence="1">Uncharacterized protein</fullName>
    </submittedName>
</protein>
<gene>
    <name evidence="1" type="ORF">NFRAN_2830</name>
</gene>
<organism evidence="1 2">
    <name type="scientific">Candidatus Nitrosocosmicus franklandianus</name>
    <dbReference type="NCBI Taxonomy" id="1798806"/>
    <lineage>
        <taxon>Archaea</taxon>
        <taxon>Nitrososphaerota</taxon>
        <taxon>Nitrososphaeria</taxon>
        <taxon>Nitrososphaerales</taxon>
        <taxon>Nitrososphaeraceae</taxon>
        <taxon>Candidatus Nitrosocosmicus</taxon>
    </lineage>
</organism>
<dbReference type="PANTHER" id="PTHR34776">
    <property type="entry name" value="F17F16.3 PROTEIN"/>
    <property type="match status" value="1"/>
</dbReference>
<reference evidence="1 2" key="1">
    <citation type="submission" date="2019-02" db="EMBL/GenBank/DDBJ databases">
        <authorList>
            <person name="Lehtovirta-Morley E L."/>
        </authorList>
    </citation>
    <scope>NUCLEOTIDE SEQUENCE [LARGE SCALE GENOMIC DNA]</scope>
    <source>
        <strain evidence="1">NFRAN1</strain>
    </source>
</reference>
<name>A0A484IBK0_9ARCH</name>
<sequence>MSSTDKSKSSKVIESRDIFFFYRPKVDSKKVEIIKDVQRLYMILAPENNTQNKKENIRNIYRLFLLGRKKLPNIIKGEIQSKRKKIDIQCIDYYRCR</sequence>
<dbReference type="PANTHER" id="PTHR34776:SF1">
    <property type="entry name" value="F17F16.3 PROTEIN"/>
    <property type="match status" value="1"/>
</dbReference>
<dbReference type="AlphaFoldDB" id="A0A484IBK0"/>
<evidence type="ECO:0000313" key="1">
    <source>
        <dbReference type="EMBL" id="VFJ15153.1"/>
    </source>
</evidence>
<accession>A0A484IBK0</accession>
<dbReference type="EMBL" id="LR216287">
    <property type="protein sequence ID" value="VFJ15153.1"/>
    <property type="molecule type" value="Genomic_DNA"/>
</dbReference>
<proteinExistence type="predicted"/>
<dbReference type="KEGG" id="nfn:NFRAN_2830"/>
<dbReference type="Proteomes" id="UP000294299">
    <property type="component" value="Chromosome NFRAN"/>
</dbReference>
<keyword evidence="2" id="KW-1185">Reference proteome</keyword>
<evidence type="ECO:0000313" key="2">
    <source>
        <dbReference type="Proteomes" id="UP000294299"/>
    </source>
</evidence>